<dbReference type="AlphaFoldDB" id="A0A2A4GUX5"/>
<proteinExistence type="predicted"/>
<protein>
    <submittedName>
        <fullName evidence="2">Uncharacterized protein</fullName>
    </submittedName>
</protein>
<dbReference type="EMBL" id="MWUU01000022">
    <property type="protein sequence ID" value="PCF53631.1"/>
    <property type="molecule type" value="Genomic_DNA"/>
</dbReference>
<evidence type="ECO:0000313" key="3">
    <source>
        <dbReference type="Proteomes" id="UP000218335"/>
    </source>
</evidence>
<sequence length="90" mass="10488">MKIAKLLTTSFIIWLILFLIDYLYELFQISESGERVTLMGLKIESHITKDEINTYFSLTPQLLLSFIIVLISVSIIYFLATQLNKNKKIE</sequence>
<feature type="transmembrane region" description="Helical" evidence="1">
    <location>
        <begin position="7"/>
        <end position="24"/>
    </location>
</feature>
<dbReference type="RefSeq" id="WP_096594048.1">
    <property type="nucleotide sequence ID" value="NZ_CP094740.1"/>
</dbReference>
<keyword evidence="1" id="KW-0812">Transmembrane</keyword>
<dbReference type="Proteomes" id="UP000218335">
    <property type="component" value="Unassembled WGS sequence"/>
</dbReference>
<dbReference type="GeneID" id="77325588"/>
<keyword evidence="1" id="KW-1133">Transmembrane helix</keyword>
<gene>
    <name evidence="2" type="ORF">B5C08_12095</name>
</gene>
<accession>A0A2A4GUX5</accession>
<reference evidence="2 3" key="1">
    <citation type="journal article" date="2017" name="PLoS ONE">
        <title>Development of a real-time PCR for detection of Staphylococcus pseudintermedius using a novel automated comparison of whole-genome sequences.</title>
        <authorList>
            <person name="Verstappen K.M."/>
            <person name="Huijbregts L."/>
            <person name="Spaninks M."/>
            <person name="Wagenaar J.A."/>
            <person name="Fluit A.C."/>
            <person name="Duim B."/>
        </authorList>
    </citation>
    <scope>NUCLEOTIDE SEQUENCE [LARGE SCALE GENOMIC DNA]</scope>
    <source>
        <strain evidence="2 3">215070706401-1</strain>
    </source>
</reference>
<feature type="transmembrane region" description="Helical" evidence="1">
    <location>
        <begin position="62"/>
        <end position="80"/>
    </location>
</feature>
<name>A0A2A4GUX5_9STAP</name>
<evidence type="ECO:0000256" key="1">
    <source>
        <dbReference type="SAM" id="Phobius"/>
    </source>
</evidence>
<comment type="caution">
    <text evidence="2">The sequence shown here is derived from an EMBL/GenBank/DDBJ whole genome shotgun (WGS) entry which is preliminary data.</text>
</comment>
<evidence type="ECO:0000313" key="2">
    <source>
        <dbReference type="EMBL" id="PCF53631.1"/>
    </source>
</evidence>
<organism evidence="2 3">
    <name type="scientific">Staphylococcus delphini</name>
    <dbReference type="NCBI Taxonomy" id="53344"/>
    <lineage>
        <taxon>Bacteria</taxon>
        <taxon>Bacillati</taxon>
        <taxon>Bacillota</taxon>
        <taxon>Bacilli</taxon>
        <taxon>Bacillales</taxon>
        <taxon>Staphylococcaceae</taxon>
        <taxon>Staphylococcus</taxon>
        <taxon>Staphylococcus intermedius group</taxon>
    </lineage>
</organism>
<keyword evidence="1" id="KW-0472">Membrane</keyword>